<protein>
    <recommendedName>
        <fullName evidence="1">Viral late gene transcription factor 3 zinc ribbon domain-containing protein</fullName>
    </recommendedName>
</protein>
<dbReference type="Pfam" id="PF08792">
    <property type="entry name" value="A2L_zn_ribbon"/>
    <property type="match status" value="1"/>
</dbReference>
<proteinExistence type="predicted"/>
<dbReference type="Pfam" id="PF04947">
    <property type="entry name" value="Pox_VLTF3"/>
    <property type="match status" value="1"/>
</dbReference>
<dbReference type="InterPro" id="IPR007031">
    <property type="entry name" value="Poxvirus_VLTF3"/>
</dbReference>
<evidence type="ECO:0000259" key="1">
    <source>
        <dbReference type="Pfam" id="PF08792"/>
    </source>
</evidence>
<dbReference type="EMBL" id="MN740557">
    <property type="protein sequence ID" value="QHU33407.1"/>
    <property type="molecule type" value="Genomic_DNA"/>
</dbReference>
<evidence type="ECO:0000313" key="2">
    <source>
        <dbReference type="EMBL" id="QHU33407.1"/>
    </source>
</evidence>
<feature type="domain" description="Viral late gene transcription factor 3 zinc ribbon" evidence="1">
    <location>
        <begin position="148"/>
        <end position="179"/>
    </location>
</feature>
<sequence length="378" mass="42665">MPIKRTRQPVEVVTLSSVIEKAENDVKDMSNSLDDINQKIGDIDNELSKLPNNRCNILKRKVITNTRKQLVDEVDKIKNDIYIERLELLTSKYTISQNRMDTAIAIANKKPKHSAATTATDTCPDKHKLTHEYNAIVNGAAPIIKINNDDSKCIKCGGPVLMQAARSLLNCQECGYSAAVLDATASAVSFGDEVVFNQSFSYKRSNHFTEWLIRTQAKETYVVPDDVIKKVMEGLALRNVHPDDVDQHVVLDILKKNKMKSKTYRYTAQITMKCTGVPPPRLTSEMDQLAGLIFIAIQEPFNKYMPADRKNFLSYSYCIYRIYELMGADDLLPTLSLLSGTGKIPPQDAVMKKIYNEMEWDWPGDMPEKMTMPKSTAD</sequence>
<accession>A0A6C0LS37</accession>
<reference evidence="2" key="1">
    <citation type="journal article" date="2020" name="Nature">
        <title>Giant virus diversity and host interactions through global metagenomics.</title>
        <authorList>
            <person name="Schulz F."/>
            <person name="Roux S."/>
            <person name="Paez-Espino D."/>
            <person name="Jungbluth S."/>
            <person name="Walsh D.A."/>
            <person name="Denef V.J."/>
            <person name="McMahon K.D."/>
            <person name="Konstantinidis K.T."/>
            <person name="Eloe-Fadrosh E.A."/>
            <person name="Kyrpides N.C."/>
            <person name="Woyke T."/>
        </authorList>
    </citation>
    <scope>NUCLEOTIDE SEQUENCE</scope>
    <source>
        <strain evidence="2">GVMAG-S-1016704-121</strain>
    </source>
</reference>
<dbReference type="InterPro" id="IPR014900">
    <property type="entry name" value="VLTF-3_Zn_ribbon"/>
</dbReference>
<organism evidence="2">
    <name type="scientific">viral metagenome</name>
    <dbReference type="NCBI Taxonomy" id="1070528"/>
    <lineage>
        <taxon>unclassified sequences</taxon>
        <taxon>metagenomes</taxon>
        <taxon>organismal metagenomes</taxon>
    </lineage>
</organism>
<dbReference type="AlphaFoldDB" id="A0A6C0LS37"/>
<name>A0A6C0LS37_9ZZZZ</name>
<dbReference type="GO" id="GO:0046782">
    <property type="term" value="P:regulation of viral transcription"/>
    <property type="evidence" value="ECO:0007669"/>
    <property type="project" value="InterPro"/>
</dbReference>